<evidence type="ECO:0000256" key="2">
    <source>
        <dbReference type="ARBA" id="ARBA00016427"/>
    </source>
</evidence>
<dbReference type="GO" id="GO:0000056">
    <property type="term" value="P:ribosomal small subunit export from nucleus"/>
    <property type="evidence" value="ECO:0007669"/>
    <property type="project" value="TreeGrafter"/>
</dbReference>
<proteinExistence type="predicted"/>
<dbReference type="HOGENOM" id="CLU_008720_1_1_1"/>
<evidence type="ECO:0000256" key="6">
    <source>
        <dbReference type="ARBA" id="ARBA00031929"/>
    </source>
</evidence>
<feature type="region of interest" description="Disordered" evidence="7">
    <location>
        <begin position="1"/>
        <end position="63"/>
    </location>
</feature>
<dbReference type="PANTHER" id="PTHR13102:SF0">
    <property type="entry name" value="NUCLEOLAR PROTEIN 9"/>
    <property type="match status" value="1"/>
</dbReference>
<dbReference type="InParanoid" id="A0A0D1XKJ7"/>
<gene>
    <name evidence="8" type="ORF">PV09_05910</name>
</gene>
<dbReference type="GO" id="GO:0000472">
    <property type="term" value="P:endonucleolytic cleavage to generate mature 5'-end of SSU-rRNA from (SSU-rRNA, 5.8S rRNA, LSU-rRNA)"/>
    <property type="evidence" value="ECO:0007669"/>
    <property type="project" value="TreeGrafter"/>
</dbReference>
<dbReference type="GeneID" id="27313883"/>
<name>A0A0D1XKJ7_9PEZI</name>
<feature type="compositionally biased region" description="Basic and acidic residues" evidence="7">
    <location>
        <begin position="672"/>
        <end position="692"/>
    </location>
</feature>
<dbReference type="SMART" id="SM00025">
    <property type="entry name" value="Pumilio"/>
    <property type="match status" value="7"/>
</dbReference>
<evidence type="ECO:0000256" key="4">
    <source>
        <dbReference type="ARBA" id="ARBA00024893"/>
    </source>
</evidence>
<comment type="function">
    <text evidence="4">RNA-binding nucleolar protein required for pre-rRNA processing. Involved in production of 18S rRNA and assembly of small ribosomal subunit.</text>
</comment>
<dbReference type="EMBL" id="KN847547">
    <property type="protein sequence ID" value="KIW02856.1"/>
    <property type="molecule type" value="Genomic_DNA"/>
</dbReference>
<evidence type="ECO:0000256" key="1">
    <source>
        <dbReference type="ARBA" id="ARBA00004604"/>
    </source>
</evidence>
<dbReference type="Pfam" id="PF22493">
    <property type="entry name" value="PUF_NOP9"/>
    <property type="match status" value="1"/>
</dbReference>
<dbReference type="InterPro" id="IPR011989">
    <property type="entry name" value="ARM-like"/>
</dbReference>
<sequence>MPKEKKVRGRRGKDKKRKLDAASEENSIKRRRTSLDDSEAIPSVALGEEHSDESAPHAIAGQYPHPGDMPFYGLLDEEEQEYFRSADEMLELNQFHSPDDRETFLDNVYKEAEGKELKMASSQSCSRLMERLIQLSNTSQLKALFKKFNGHFLHLVQHRFASHCCEALFLRAAPVVTTEMKLPPELSDDPNEELVSMENLFLHTLHELDNYLGYLLTDKFASHTLRVLLAVLSGQPISRSERASVLHSKKKERISVPHQQPAQDELSLDRRVVPDSFKEALEKFVAQAVSGFDTPFLQSLSLHPTGNPTLQLLLQLELTVFGKHRAKAEDSIIHKLLPDDPITEDSVSGRFINGSIYDPLGSRLLETIIQHAPGKLFKAIYKTFFKERMAQLARNDIASYVVCAILNRLGKDDLKDAMDALVAQMPTLVDRNRTVVIRTLIERCTVREVDHAPIADGLAKAYGGLNGFDITQLLKLSKSSTGSPAPDGTTTKDVAASKGGQHSSEKLHGSLLAQAMVAVPGELSNLILDSLPRLGTPLLLQIAKDPSASRTLQATLTASSASVIARRKIIQNFYGHISEMALDPSASHVIDAIWKGTHGLAFIRERIAEELAENEASLRESHVGRAVWRNWKMDLYKRRRKDWVAESRASAGSDSFLPFPEENGVGTGDEMEASKHTKGKVDRHLSAIEKARLKYAQARMKKEDQTTKEKEKGKGKRARDDKGEEGTALSEPSAEQRKKKKSDAAAVRADT</sequence>
<reference evidence="8 9" key="1">
    <citation type="submission" date="2015-01" db="EMBL/GenBank/DDBJ databases">
        <title>The Genome Sequence of Ochroconis gallopava CBS43764.</title>
        <authorList>
            <consortium name="The Broad Institute Genomics Platform"/>
            <person name="Cuomo C."/>
            <person name="de Hoog S."/>
            <person name="Gorbushina A."/>
            <person name="Stielow B."/>
            <person name="Teixiera M."/>
            <person name="Abouelleil A."/>
            <person name="Chapman S.B."/>
            <person name="Priest M."/>
            <person name="Young S.K."/>
            <person name="Wortman J."/>
            <person name="Nusbaum C."/>
            <person name="Birren B."/>
        </authorList>
    </citation>
    <scope>NUCLEOTIDE SEQUENCE [LARGE SCALE GENOMIC DNA]</scope>
    <source>
        <strain evidence="8 9">CBS 43764</strain>
    </source>
</reference>
<feature type="region of interest" description="Disordered" evidence="7">
    <location>
        <begin position="652"/>
        <end position="751"/>
    </location>
</feature>
<dbReference type="RefSeq" id="XP_016212725.1">
    <property type="nucleotide sequence ID" value="XM_016359476.1"/>
</dbReference>
<evidence type="ECO:0000313" key="8">
    <source>
        <dbReference type="EMBL" id="KIW02856.1"/>
    </source>
</evidence>
<dbReference type="VEuPathDB" id="FungiDB:PV09_05910"/>
<dbReference type="GO" id="GO:0000447">
    <property type="term" value="P:endonucleolytic cleavage in ITS1 to separate SSU-rRNA from 5.8S rRNA and LSU-rRNA from tricistronic rRNA transcript (SSU-rRNA, 5.8S rRNA, LSU-rRNA)"/>
    <property type="evidence" value="ECO:0007669"/>
    <property type="project" value="TreeGrafter"/>
</dbReference>
<dbReference type="InterPro" id="IPR016024">
    <property type="entry name" value="ARM-type_fold"/>
</dbReference>
<dbReference type="Proteomes" id="UP000053259">
    <property type="component" value="Unassembled WGS sequence"/>
</dbReference>
<dbReference type="GO" id="GO:0000480">
    <property type="term" value="P:endonucleolytic cleavage in 5'-ETS of tricistronic rRNA transcript (SSU-rRNA, 5.8S rRNA, LSU-rRNA)"/>
    <property type="evidence" value="ECO:0007669"/>
    <property type="project" value="TreeGrafter"/>
</dbReference>
<dbReference type="FunCoup" id="A0A0D1XKJ7">
    <property type="interactions" value="886"/>
</dbReference>
<evidence type="ECO:0000313" key="9">
    <source>
        <dbReference type="Proteomes" id="UP000053259"/>
    </source>
</evidence>
<dbReference type="InterPro" id="IPR001313">
    <property type="entry name" value="Pumilio_RNA-bd_rpt"/>
</dbReference>
<evidence type="ECO:0000256" key="3">
    <source>
        <dbReference type="ARBA" id="ARBA00022737"/>
    </source>
</evidence>
<dbReference type="STRING" id="253628.A0A0D1XKJ7"/>
<protein>
    <recommendedName>
        <fullName evidence="2">Nucleolar protein 9</fullName>
    </recommendedName>
    <alternativeName>
        <fullName evidence="5 6">Pumilio domain-containing protein NOP9</fullName>
    </alternativeName>
</protein>
<accession>A0A0D1XKJ7</accession>
<feature type="compositionally biased region" description="Polar residues" evidence="7">
    <location>
        <begin position="479"/>
        <end position="492"/>
    </location>
</feature>
<dbReference type="OrthoDB" id="392571at2759"/>
<dbReference type="GO" id="GO:0030688">
    <property type="term" value="C:preribosome, small subunit precursor"/>
    <property type="evidence" value="ECO:0007669"/>
    <property type="project" value="TreeGrafter"/>
</dbReference>
<organism evidence="8 9">
    <name type="scientific">Verruconis gallopava</name>
    <dbReference type="NCBI Taxonomy" id="253628"/>
    <lineage>
        <taxon>Eukaryota</taxon>
        <taxon>Fungi</taxon>
        <taxon>Dikarya</taxon>
        <taxon>Ascomycota</taxon>
        <taxon>Pezizomycotina</taxon>
        <taxon>Dothideomycetes</taxon>
        <taxon>Pleosporomycetidae</taxon>
        <taxon>Venturiales</taxon>
        <taxon>Sympoventuriaceae</taxon>
        <taxon>Verruconis</taxon>
    </lineage>
</organism>
<comment type="subcellular location">
    <subcellularLocation>
        <location evidence="1">Nucleus</location>
        <location evidence="1">Nucleolus</location>
    </subcellularLocation>
</comment>
<keyword evidence="3" id="KW-0677">Repeat</keyword>
<dbReference type="PANTHER" id="PTHR13102">
    <property type="entry name" value="NUCLEOLAR PROTEIN 9"/>
    <property type="match status" value="1"/>
</dbReference>
<dbReference type="InterPro" id="IPR040000">
    <property type="entry name" value="NOP9"/>
</dbReference>
<dbReference type="Gene3D" id="1.25.10.10">
    <property type="entry name" value="Leucine-rich Repeat Variant"/>
    <property type="match status" value="3"/>
</dbReference>
<dbReference type="GO" id="GO:0003723">
    <property type="term" value="F:RNA binding"/>
    <property type="evidence" value="ECO:0007669"/>
    <property type="project" value="InterPro"/>
</dbReference>
<feature type="compositionally biased region" description="Basic residues" evidence="7">
    <location>
        <begin position="1"/>
        <end position="18"/>
    </location>
</feature>
<feature type="compositionally biased region" description="Basic and acidic residues" evidence="7">
    <location>
        <begin position="700"/>
        <end position="725"/>
    </location>
</feature>
<evidence type="ECO:0000256" key="5">
    <source>
        <dbReference type="ARBA" id="ARBA00030932"/>
    </source>
</evidence>
<dbReference type="AlphaFoldDB" id="A0A0D1XKJ7"/>
<dbReference type="GO" id="GO:0030686">
    <property type="term" value="C:90S preribosome"/>
    <property type="evidence" value="ECO:0007669"/>
    <property type="project" value="TreeGrafter"/>
</dbReference>
<dbReference type="SUPFAM" id="SSF48371">
    <property type="entry name" value="ARM repeat"/>
    <property type="match status" value="1"/>
</dbReference>
<keyword evidence="9" id="KW-1185">Reference proteome</keyword>
<feature type="region of interest" description="Disordered" evidence="7">
    <location>
        <begin position="479"/>
        <end position="503"/>
    </location>
</feature>
<evidence type="ECO:0000256" key="7">
    <source>
        <dbReference type="SAM" id="MobiDB-lite"/>
    </source>
</evidence>
<dbReference type="GO" id="GO:0005730">
    <property type="term" value="C:nucleolus"/>
    <property type="evidence" value="ECO:0007669"/>
    <property type="project" value="UniProtKB-SubCell"/>
</dbReference>